<dbReference type="Pfam" id="PF07331">
    <property type="entry name" value="TctB"/>
    <property type="match status" value="1"/>
</dbReference>
<feature type="domain" description="DUF1468" evidence="2">
    <location>
        <begin position="10"/>
        <end position="146"/>
    </location>
</feature>
<evidence type="ECO:0000313" key="3">
    <source>
        <dbReference type="EMBL" id="MDP4098731.1"/>
    </source>
</evidence>
<protein>
    <submittedName>
        <fullName evidence="3">Tripartite tricarboxylate transporter TctB family protein</fullName>
    </submittedName>
</protein>
<keyword evidence="1" id="KW-1133">Transmembrane helix</keyword>
<feature type="transmembrane region" description="Helical" evidence="1">
    <location>
        <begin position="41"/>
        <end position="59"/>
    </location>
</feature>
<dbReference type="Proteomes" id="UP001241848">
    <property type="component" value="Unassembled WGS sequence"/>
</dbReference>
<evidence type="ECO:0000259" key="2">
    <source>
        <dbReference type="Pfam" id="PF07331"/>
    </source>
</evidence>
<accession>A0ABT9FVH1</accession>
<dbReference type="RefSeq" id="WP_305756344.1">
    <property type="nucleotide sequence ID" value="NZ_JAPCKK010000030.1"/>
</dbReference>
<feature type="transmembrane region" description="Helical" evidence="1">
    <location>
        <begin position="119"/>
        <end position="141"/>
    </location>
</feature>
<keyword evidence="1" id="KW-0472">Membrane</keyword>
<evidence type="ECO:0000313" key="4">
    <source>
        <dbReference type="Proteomes" id="UP001241848"/>
    </source>
</evidence>
<gene>
    <name evidence="3" type="ORF">OIN60_18525</name>
</gene>
<keyword evidence="4" id="KW-1185">Reference proteome</keyword>
<evidence type="ECO:0000256" key="1">
    <source>
        <dbReference type="SAM" id="Phobius"/>
    </source>
</evidence>
<feature type="transmembrane region" description="Helical" evidence="1">
    <location>
        <begin position="79"/>
        <end position="99"/>
    </location>
</feature>
<organism evidence="3 4">
    <name type="scientific">Paenibacillus zeirhizosphaerae</name>
    <dbReference type="NCBI Taxonomy" id="2987519"/>
    <lineage>
        <taxon>Bacteria</taxon>
        <taxon>Bacillati</taxon>
        <taxon>Bacillota</taxon>
        <taxon>Bacilli</taxon>
        <taxon>Bacillales</taxon>
        <taxon>Paenibacillaceae</taxon>
        <taxon>Paenibacillus</taxon>
    </lineage>
</organism>
<name>A0ABT9FVH1_9BACL</name>
<proteinExistence type="predicted"/>
<dbReference type="EMBL" id="JAPCKK010000030">
    <property type="protein sequence ID" value="MDP4098731.1"/>
    <property type="molecule type" value="Genomic_DNA"/>
</dbReference>
<keyword evidence="1" id="KW-0812">Transmembrane</keyword>
<sequence>MISKKADRTAGALTVVIGGVALMEAVKLFQYRAGLWNGDHIFPFMIGIGLVLSGIALTVRGGAAHASIKLFPKGRKAVVLAAVPALLIVYLLLMTIAGYTASTLVCSLLLFRMIGSMRWVWAVLAAVLLTGAMYLIFIVWLMTPLPAANWMGVSL</sequence>
<comment type="caution">
    <text evidence="3">The sequence shown here is derived from an EMBL/GenBank/DDBJ whole genome shotgun (WGS) entry which is preliminary data.</text>
</comment>
<feature type="transmembrane region" description="Helical" evidence="1">
    <location>
        <begin position="12"/>
        <end position="29"/>
    </location>
</feature>
<dbReference type="InterPro" id="IPR009936">
    <property type="entry name" value="DUF1468"/>
</dbReference>
<reference evidence="3 4" key="1">
    <citation type="submission" date="2022-10" db="EMBL/GenBank/DDBJ databases">
        <title>Paenibacillus description and whole genome data of maize root bacterial community.</title>
        <authorList>
            <person name="Marton D."/>
            <person name="Farkas M."/>
            <person name="Cserhati M."/>
        </authorList>
    </citation>
    <scope>NUCLEOTIDE SEQUENCE [LARGE SCALE GENOMIC DNA]</scope>
    <source>
        <strain evidence="3 4">P96</strain>
    </source>
</reference>